<dbReference type="OrthoDB" id="197432at2759"/>
<evidence type="ECO:0000256" key="1">
    <source>
        <dbReference type="SAM" id="Phobius"/>
    </source>
</evidence>
<dbReference type="EMBL" id="JH993033">
    <property type="protein sequence ID" value="EKX40189.1"/>
    <property type="molecule type" value="Genomic_DNA"/>
</dbReference>
<organism evidence="2">
    <name type="scientific">Guillardia theta (strain CCMP2712)</name>
    <name type="common">Cryptophyte</name>
    <dbReference type="NCBI Taxonomy" id="905079"/>
    <lineage>
        <taxon>Eukaryota</taxon>
        <taxon>Cryptophyceae</taxon>
        <taxon>Pyrenomonadales</taxon>
        <taxon>Geminigeraceae</taxon>
        <taxon>Guillardia</taxon>
    </lineage>
</organism>
<keyword evidence="1" id="KW-0472">Membrane</keyword>
<dbReference type="EnsemblProtists" id="EKX40189">
    <property type="protein sequence ID" value="EKX40189"/>
    <property type="gene ID" value="GUITHDRAFT_113667"/>
</dbReference>
<dbReference type="Pfam" id="PF11028">
    <property type="entry name" value="TMEM260-like"/>
    <property type="match status" value="1"/>
</dbReference>
<reference evidence="3" key="3">
    <citation type="submission" date="2016-03" db="UniProtKB">
        <authorList>
            <consortium name="EnsemblProtists"/>
        </authorList>
    </citation>
    <scope>IDENTIFICATION</scope>
</reference>
<feature type="transmembrane region" description="Helical" evidence="1">
    <location>
        <begin position="249"/>
        <end position="268"/>
    </location>
</feature>
<protein>
    <recommendedName>
        <fullName evidence="5">DUF2723 domain-containing protein</fullName>
    </recommendedName>
</protein>
<dbReference type="KEGG" id="gtt:GUITHDRAFT_113667"/>
<dbReference type="RefSeq" id="XP_005827169.1">
    <property type="nucleotide sequence ID" value="XM_005827112.1"/>
</dbReference>
<gene>
    <name evidence="2" type="ORF">GUITHDRAFT_113667</name>
</gene>
<dbReference type="PaxDb" id="55529-EKX40189"/>
<dbReference type="InterPro" id="IPR021280">
    <property type="entry name" value="TMEM260-like"/>
</dbReference>
<feature type="transmembrane region" description="Helical" evidence="1">
    <location>
        <begin position="84"/>
        <end position="105"/>
    </location>
</feature>
<feature type="transmembrane region" description="Helical" evidence="1">
    <location>
        <begin position="183"/>
        <end position="201"/>
    </location>
</feature>
<dbReference type="InterPro" id="IPR052724">
    <property type="entry name" value="GT117_domain-containing"/>
</dbReference>
<keyword evidence="4" id="KW-1185">Reference proteome</keyword>
<reference evidence="2 4" key="1">
    <citation type="journal article" date="2012" name="Nature">
        <title>Algal genomes reveal evolutionary mosaicism and the fate of nucleomorphs.</title>
        <authorList>
            <consortium name="DOE Joint Genome Institute"/>
            <person name="Curtis B.A."/>
            <person name="Tanifuji G."/>
            <person name="Burki F."/>
            <person name="Gruber A."/>
            <person name="Irimia M."/>
            <person name="Maruyama S."/>
            <person name="Arias M.C."/>
            <person name="Ball S.G."/>
            <person name="Gile G.H."/>
            <person name="Hirakawa Y."/>
            <person name="Hopkins J.F."/>
            <person name="Kuo A."/>
            <person name="Rensing S.A."/>
            <person name="Schmutz J."/>
            <person name="Symeonidi A."/>
            <person name="Elias M."/>
            <person name="Eveleigh R.J."/>
            <person name="Herman E.K."/>
            <person name="Klute M.J."/>
            <person name="Nakayama T."/>
            <person name="Obornik M."/>
            <person name="Reyes-Prieto A."/>
            <person name="Armbrust E.V."/>
            <person name="Aves S.J."/>
            <person name="Beiko R.G."/>
            <person name="Coutinho P."/>
            <person name="Dacks J.B."/>
            <person name="Durnford D.G."/>
            <person name="Fast N.M."/>
            <person name="Green B.R."/>
            <person name="Grisdale C.J."/>
            <person name="Hempel F."/>
            <person name="Henrissat B."/>
            <person name="Hoppner M.P."/>
            <person name="Ishida K."/>
            <person name="Kim E."/>
            <person name="Koreny L."/>
            <person name="Kroth P.G."/>
            <person name="Liu Y."/>
            <person name="Malik S.B."/>
            <person name="Maier U.G."/>
            <person name="McRose D."/>
            <person name="Mock T."/>
            <person name="Neilson J.A."/>
            <person name="Onodera N.T."/>
            <person name="Poole A.M."/>
            <person name="Pritham E.J."/>
            <person name="Richards T.A."/>
            <person name="Rocap G."/>
            <person name="Roy S.W."/>
            <person name="Sarai C."/>
            <person name="Schaack S."/>
            <person name="Shirato S."/>
            <person name="Slamovits C.H."/>
            <person name="Spencer D.F."/>
            <person name="Suzuki S."/>
            <person name="Worden A.Z."/>
            <person name="Zauner S."/>
            <person name="Barry K."/>
            <person name="Bell C."/>
            <person name="Bharti A.K."/>
            <person name="Crow J.A."/>
            <person name="Grimwood J."/>
            <person name="Kramer R."/>
            <person name="Lindquist E."/>
            <person name="Lucas S."/>
            <person name="Salamov A."/>
            <person name="McFadden G.I."/>
            <person name="Lane C.E."/>
            <person name="Keeling P.J."/>
            <person name="Gray M.W."/>
            <person name="Grigoriev I.V."/>
            <person name="Archibald J.M."/>
        </authorList>
    </citation>
    <scope>NUCLEOTIDE SEQUENCE</scope>
    <source>
        <strain evidence="2 4">CCMP2712</strain>
    </source>
</reference>
<keyword evidence="1" id="KW-1133">Transmembrane helix</keyword>
<feature type="transmembrane region" description="Helical" evidence="1">
    <location>
        <begin position="125"/>
        <end position="143"/>
    </location>
</feature>
<evidence type="ECO:0000313" key="4">
    <source>
        <dbReference type="Proteomes" id="UP000011087"/>
    </source>
</evidence>
<dbReference type="HOGENOM" id="CLU_418870_0_0_1"/>
<accession>L1IWD2</accession>
<evidence type="ECO:0008006" key="5">
    <source>
        <dbReference type="Google" id="ProtNLM"/>
    </source>
</evidence>
<proteinExistence type="predicted"/>
<reference evidence="4" key="2">
    <citation type="submission" date="2012-11" db="EMBL/GenBank/DDBJ databases">
        <authorList>
            <person name="Kuo A."/>
            <person name="Curtis B.A."/>
            <person name="Tanifuji G."/>
            <person name="Burki F."/>
            <person name="Gruber A."/>
            <person name="Irimia M."/>
            <person name="Maruyama S."/>
            <person name="Arias M.C."/>
            <person name="Ball S.G."/>
            <person name="Gile G.H."/>
            <person name="Hirakawa Y."/>
            <person name="Hopkins J.F."/>
            <person name="Rensing S.A."/>
            <person name="Schmutz J."/>
            <person name="Symeonidi A."/>
            <person name="Elias M."/>
            <person name="Eveleigh R.J."/>
            <person name="Herman E.K."/>
            <person name="Klute M.J."/>
            <person name="Nakayama T."/>
            <person name="Obornik M."/>
            <person name="Reyes-Prieto A."/>
            <person name="Armbrust E.V."/>
            <person name="Aves S.J."/>
            <person name="Beiko R.G."/>
            <person name="Coutinho P."/>
            <person name="Dacks J.B."/>
            <person name="Durnford D.G."/>
            <person name="Fast N.M."/>
            <person name="Green B.R."/>
            <person name="Grisdale C."/>
            <person name="Hempe F."/>
            <person name="Henrissat B."/>
            <person name="Hoppner M.P."/>
            <person name="Ishida K.-I."/>
            <person name="Kim E."/>
            <person name="Koreny L."/>
            <person name="Kroth P.G."/>
            <person name="Liu Y."/>
            <person name="Malik S.-B."/>
            <person name="Maier U.G."/>
            <person name="McRose D."/>
            <person name="Mock T."/>
            <person name="Neilson J.A."/>
            <person name="Onodera N.T."/>
            <person name="Poole A.M."/>
            <person name="Pritham E.J."/>
            <person name="Richards T.A."/>
            <person name="Rocap G."/>
            <person name="Roy S.W."/>
            <person name="Sarai C."/>
            <person name="Schaack S."/>
            <person name="Shirato S."/>
            <person name="Slamovits C.H."/>
            <person name="Spencer D.F."/>
            <person name="Suzuki S."/>
            <person name="Worden A.Z."/>
            <person name="Zauner S."/>
            <person name="Barry K."/>
            <person name="Bell C."/>
            <person name="Bharti A.K."/>
            <person name="Crow J.A."/>
            <person name="Grimwood J."/>
            <person name="Kramer R."/>
            <person name="Lindquist E."/>
            <person name="Lucas S."/>
            <person name="Salamov A."/>
            <person name="McFadden G.I."/>
            <person name="Lane C.E."/>
            <person name="Keeling P.J."/>
            <person name="Gray M.W."/>
            <person name="Grigoriev I.V."/>
            <person name="Archibald J.M."/>
        </authorList>
    </citation>
    <scope>NUCLEOTIDE SEQUENCE</scope>
    <source>
        <strain evidence="4">CCMP2712</strain>
    </source>
</reference>
<name>L1IWD2_GUITC</name>
<dbReference type="PANTHER" id="PTHR16214">
    <property type="entry name" value="TRANSMEMBRANE PROTEIN 260"/>
    <property type="match status" value="1"/>
</dbReference>
<feature type="transmembrane region" description="Helical" evidence="1">
    <location>
        <begin position="12"/>
        <end position="31"/>
    </location>
</feature>
<dbReference type="Proteomes" id="UP000011087">
    <property type="component" value="Unassembled WGS sequence"/>
</dbReference>
<evidence type="ECO:0000313" key="3">
    <source>
        <dbReference type="EnsemblProtists" id="EKX40189"/>
    </source>
</evidence>
<feature type="transmembrane region" description="Helical" evidence="1">
    <location>
        <begin position="149"/>
        <end position="171"/>
    </location>
</feature>
<dbReference type="PANTHER" id="PTHR16214:SF3">
    <property type="entry name" value="TRANSMEMBRANE PROTEIN 260"/>
    <property type="match status" value="1"/>
</dbReference>
<evidence type="ECO:0000313" key="2">
    <source>
        <dbReference type="EMBL" id="EKX40189.1"/>
    </source>
</evidence>
<keyword evidence="1" id="KW-0812">Transmembrane</keyword>
<sequence length="655" mass="72107">MAGRLKYDSEGLVMPLLASLLLLFVFTRTVYPTVAGGDAGELVTAAFHLAVPHPPGYPLYTLAAAATIQLLEPTGWDVAYRVNLLSAGLGSLTGGIMYMTLACWLKMAYQHELSQSNSKQAPGQFALRVMLPAFVGAMAFSTNEHVWHAYTHAEVFSLNNLVCSCILYSLVRFYDSSRRGSNLFLLVGAFACGGAGAHKFVGTPFTSGYHRGVLLAEVFDVPVLPSHLIMMHCKVLGGGMDVKTPAVNLWVLVWTAALSILALGFGKFPMEILGWARSLNTFICCKCWAVWPQVDRSSLDFVRRYVESAMNSAPLLSVIFVHGDSQMYVARYLQAVVGLREDLSIIEPSMLSASWYVDELCQSNRSRFACPPGISGKLSLADALSFTFSTSPRQQVFAFPDLSGLKDLCVADRPGCVQALPYGLMKRILPFGWPCEGGEGGQREEKQGRCSWQEVHRTSLAALYKGKFLAELLRVGAAVPSIRSNTLMRLLLSLRSVRARKAAGELLDYEEARRGSATVSVAFLEDSWEKAVLKSVWTSLLSEGFFLFKASSKQHGDSTHRPLLAAIERFENLRRALRGRSFNSDLPRNLGFAYQSLSSQLKDSEILNSSIAFVEQATVASFSAFLHAHKEEDQIYKYVERYVLGNRGEAVLNFA</sequence>
<dbReference type="AlphaFoldDB" id="L1IWD2"/>
<dbReference type="GeneID" id="17297037"/>